<evidence type="ECO:0000256" key="2">
    <source>
        <dbReference type="ARBA" id="ARBA00004170"/>
    </source>
</evidence>
<evidence type="ECO:0000259" key="14">
    <source>
        <dbReference type="PROSITE" id="PS51007"/>
    </source>
</evidence>
<feature type="domain" description="Cytochrome c" evidence="14">
    <location>
        <begin position="62"/>
        <end position="153"/>
    </location>
</feature>
<keyword evidence="5" id="KW-0602">Photosynthesis</keyword>
<accession>A0A6J4VPM4</accession>
<evidence type="ECO:0000313" key="15">
    <source>
        <dbReference type="EMBL" id="CAA9584931.1"/>
    </source>
</evidence>
<dbReference type="NCBIfam" id="TIGR03046">
    <property type="entry name" value="PS_II_psbV2"/>
    <property type="match status" value="1"/>
</dbReference>
<dbReference type="GO" id="GO:0015979">
    <property type="term" value="P:photosynthesis"/>
    <property type="evidence" value="ECO:0007669"/>
    <property type="project" value="UniProtKB-KW"/>
</dbReference>
<keyword evidence="9" id="KW-0249">Electron transport</keyword>
<evidence type="ECO:0000256" key="10">
    <source>
        <dbReference type="ARBA" id="ARBA00023004"/>
    </source>
</evidence>
<evidence type="ECO:0000256" key="8">
    <source>
        <dbReference type="ARBA" id="ARBA00022729"/>
    </source>
</evidence>
<proteinExistence type="inferred from homology"/>
<dbReference type="InterPro" id="IPR009056">
    <property type="entry name" value="Cyt_c-like_dom"/>
</dbReference>
<dbReference type="Pfam" id="PF14495">
    <property type="entry name" value="Cytochrom_C550"/>
    <property type="match status" value="1"/>
</dbReference>
<dbReference type="PIRSF" id="PIRSF005890">
    <property type="entry name" value="Phot_II_cyt_c550"/>
    <property type="match status" value="1"/>
</dbReference>
<organism evidence="15">
    <name type="scientific">uncultured Synechococcales cyanobacterium</name>
    <dbReference type="NCBI Taxonomy" id="1936017"/>
    <lineage>
        <taxon>Bacteria</taxon>
        <taxon>Bacillati</taxon>
        <taxon>Cyanobacteriota</taxon>
        <taxon>Cyanophyceae</taxon>
        <taxon>Synechococcales</taxon>
        <taxon>environmental samples</taxon>
    </lineage>
</organism>
<evidence type="ECO:0000256" key="4">
    <source>
        <dbReference type="ARBA" id="ARBA00022448"/>
    </source>
</evidence>
<dbReference type="SUPFAM" id="SSF46626">
    <property type="entry name" value="Cytochrome c"/>
    <property type="match status" value="1"/>
</dbReference>
<comment type="subcellular location">
    <subcellularLocation>
        <location evidence="2">Membrane</location>
        <topology evidence="2">Peripheral membrane protein</topology>
    </subcellularLocation>
</comment>
<comment type="cofactor">
    <cofactor evidence="1">
        <name>heme c</name>
        <dbReference type="ChEBI" id="CHEBI:61717"/>
    </cofactor>
</comment>
<dbReference type="GO" id="GO:0020037">
    <property type="term" value="F:heme binding"/>
    <property type="evidence" value="ECO:0007669"/>
    <property type="project" value="InterPro"/>
</dbReference>
<evidence type="ECO:0000256" key="1">
    <source>
        <dbReference type="ARBA" id="ARBA00001926"/>
    </source>
</evidence>
<dbReference type="InterPro" id="IPR029490">
    <property type="entry name" value="Cytochrom_C550"/>
</dbReference>
<dbReference type="PROSITE" id="PS51007">
    <property type="entry name" value="CYTC"/>
    <property type="match status" value="1"/>
</dbReference>
<reference evidence="15" key="1">
    <citation type="submission" date="2020-02" db="EMBL/GenBank/DDBJ databases">
        <authorList>
            <person name="Meier V. D."/>
        </authorList>
    </citation>
    <scope>NUCLEOTIDE SEQUENCE</scope>
    <source>
        <strain evidence="15">AVDCRST_MAG81</strain>
    </source>
</reference>
<sequence length="164" mass="18250">MQRSLLVRCLLGIFGIVVGIVFSSFPAQADTVDSYVSRYLKAREPVPIEINQQGQTRLFSPVELTEGKRLFEENCKNCHVGGATLPNPLVSLSLDDLKAANPARDNINGLVAYLRKPLTYDGSEETFWCRQVPESWMSQAQVENLSAFILRAAERAPGWGTETF</sequence>
<evidence type="ECO:0000256" key="12">
    <source>
        <dbReference type="ARBA" id="ARBA00023276"/>
    </source>
</evidence>
<keyword evidence="6 13" id="KW-0349">Heme</keyword>
<dbReference type="Gene3D" id="1.10.760.10">
    <property type="entry name" value="Cytochrome c-like domain"/>
    <property type="match status" value="1"/>
</dbReference>
<evidence type="ECO:0000256" key="7">
    <source>
        <dbReference type="ARBA" id="ARBA00022723"/>
    </source>
</evidence>
<name>A0A6J4VPM4_9CYAN</name>
<evidence type="ECO:0000256" key="5">
    <source>
        <dbReference type="ARBA" id="ARBA00022531"/>
    </source>
</evidence>
<evidence type="ECO:0000256" key="13">
    <source>
        <dbReference type="PROSITE-ProRule" id="PRU00433"/>
    </source>
</evidence>
<keyword evidence="10 13" id="KW-0408">Iron</keyword>
<dbReference type="InterPro" id="IPR016003">
    <property type="entry name" value="PsbV_cyt_c550-like"/>
</dbReference>
<keyword evidence="4" id="KW-0813">Transport</keyword>
<keyword evidence="8" id="KW-0732">Signal</keyword>
<keyword evidence="12" id="KW-0604">Photosystem II</keyword>
<evidence type="ECO:0000256" key="3">
    <source>
        <dbReference type="ARBA" id="ARBA00010433"/>
    </source>
</evidence>
<dbReference type="AlphaFoldDB" id="A0A6J4VPM4"/>
<evidence type="ECO:0000256" key="11">
    <source>
        <dbReference type="ARBA" id="ARBA00023136"/>
    </source>
</evidence>
<keyword evidence="7 13" id="KW-0479">Metal-binding</keyword>
<protein>
    <submittedName>
        <fullName evidence="15">Photosystem II protein PsbV, cytochrome c550</fullName>
    </submittedName>
</protein>
<dbReference type="InterPro" id="IPR036909">
    <property type="entry name" value="Cyt_c-like_dom_sf"/>
</dbReference>
<evidence type="ECO:0000256" key="9">
    <source>
        <dbReference type="ARBA" id="ARBA00022982"/>
    </source>
</evidence>
<evidence type="ECO:0000256" key="6">
    <source>
        <dbReference type="ARBA" id="ARBA00022617"/>
    </source>
</evidence>
<dbReference type="GO" id="GO:0022904">
    <property type="term" value="P:respiratory electron transport chain"/>
    <property type="evidence" value="ECO:0007669"/>
    <property type="project" value="InterPro"/>
</dbReference>
<dbReference type="GO" id="GO:0009523">
    <property type="term" value="C:photosystem II"/>
    <property type="evidence" value="ECO:0007669"/>
    <property type="project" value="UniProtKB-KW"/>
</dbReference>
<dbReference type="GO" id="GO:0005506">
    <property type="term" value="F:iron ion binding"/>
    <property type="evidence" value="ECO:0007669"/>
    <property type="project" value="InterPro"/>
</dbReference>
<dbReference type="GO" id="GO:0009055">
    <property type="term" value="F:electron transfer activity"/>
    <property type="evidence" value="ECO:0007669"/>
    <property type="project" value="InterPro"/>
</dbReference>
<gene>
    <name evidence="15" type="ORF">AVDCRST_MAG81-4046</name>
</gene>
<keyword evidence="11" id="KW-0472">Membrane</keyword>
<comment type="similarity">
    <text evidence="3">Belongs to the cytochrome c family. PsbV subfamily.</text>
</comment>
<dbReference type="EMBL" id="CADCWO010000194">
    <property type="protein sequence ID" value="CAA9584931.1"/>
    <property type="molecule type" value="Genomic_DNA"/>
</dbReference>